<proteinExistence type="predicted"/>
<dbReference type="GeneID" id="5490710"/>
<protein>
    <submittedName>
        <fullName evidence="1">Uncharacterized protein</fullName>
    </submittedName>
</protein>
<dbReference type="HOGENOM" id="CLU_2428386_0_0_1"/>
<name>A7EGA9_SCLS1</name>
<dbReference type="EMBL" id="CH476625">
    <property type="protein sequence ID" value="EDO01875.1"/>
    <property type="molecule type" value="Genomic_DNA"/>
</dbReference>
<organism evidence="1 2">
    <name type="scientific">Sclerotinia sclerotiorum (strain ATCC 18683 / 1980 / Ss-1)</name>
    <name type="common">White mold</name>
    <name type="synonym">Whetzelinia sclerotiorum</name>
    <dbReference type="NCBI Taxonomy" id="665079"/>
    <lineage>
        <taxon>Eukaryota</taxon>
        <taxon>Fungi</taxon>
        <taxon>Dikarya</taxon>
        <taxon>Ascomycota</taxon>
        <taxon>Pezizomycotina</taxon>
        <taxon>Leotiomycetes</taxon>
        <taxon>Helotiales</taxon>
        <taxon>Sclerotiniaceae</taxon>
        <taxon>Sclerotinia</taxon>
    </lineage>
</organism>
<keyword evidence="2" id="KW-1185">Reference proteome</keyword>
<evidence type="ECO:0000313" key="1">
    <source>
        <dbReference type="EMBL" id="EDO01875.1"/>
    </source>
</evidence>
<dbReference type="KEGG" id="ssl:SS1G_04350"/>
<evidence type="ECO:0000313" key="2">
    <source>
        <dbReference type="Proteomes" id="UP000001312"/>
    </source>
</evidence>
<dbReference type="AlphaFoldDB" id="A7EGA9"/>
<accession>A7EGA9</accession>
<dbReference type="Proteomes" id="UP000001312">
    <property type="component" value="Unassembled WGS sequence"/>
</dbReference>
<gene>
    <name evidence="1" type="ORF">SS1G_04350</name>
</gene>
<dbReference type="RefSeq" id="XP_001594543.1">
    <property type="nucleotide sequence ID" value="XM_001594493.1"/>
</dbReference>
<reference evidence="2" key="1">
    <citation type="journal article" date="2011" name="PLoS Genet.">
        <title>Genomic analysis of the necrotrophic fungal pathogens Sclerotinia sclerotiorum and Botrytis cinerea.</title>
        <authorList>
            <person name="Amselem J."/>
            <person name="Cuomo C.A."/>
            <person name="van Kan J.A."/>
            <person name="Viaud M."/>
            <person name="Benito E.P."/>
            <person name="Couloux A."/>
            <person name="Coutinho P.M."/>
            <person name="de Vries R.P."/>
            <person name="Dyer P.S."/>
            <person name="Fillinger S."/>
            <person name="Fournier E."/>
            <person name="Gout L."/>
            <person name="Hahn M."/>
            <person name="Kohn L."/>
            <person name="Lapalu N."/>
            <person name="Plummer K.M."/>
            <person name="Pradier J.M."/>
            <person name="Quevillon E."/>
            <person name="Sharon A."/>
            <person name="Simon A."/>
            <person name="ten Have A."/>
            <person name="Tudzynski B."/>
            <person name="Tudzynski P."/>
            <person name="Wincker P."/>
            <person name="Andrew M."/>
            <person name="Anthouard V."/>
            <person name="Beever R.E."/>
            <person name="Beffa R."/>
            <person name="Benoit I."/>
            <person name="Bouzid O."/>
            <person name="Brault B."/>
            <person name="Chen Z."/>
            <person name="Choquer M."/>
            <person name="Collemare J."/>
            <person name="Cotton P."/>
            <person name="Danchin E.G."/>
            <person name="Da Silva C."/>
            <person name="Gautier A."/>
            <person name="Giraud C."/>
            <person name="Giraud T."/>
            <person name="Gonzalez C."/>
            <person name="Grossetete S."/>
            <person name="Guldener U."/>
            <person name="Henrissat B."/>
            <person name="Howlett B.J."/>
            <person name="Kodira C."/>
            <person name="Kretschmer M."/>
            <person name="Lappartient A."/>
            <person name="Leroch M."/>
            <person name="Levis C."/>
            <person name="Mauceli E."/>
            <person name="Neuveglise C."/>
            <person name="Oeser B."/>
            <person name="Pearson M."/>
            <person name="Poulain J."/>
            <person name="Poussereau N."/>
            <person name="Quesneville H."/>
            <person name="Rascle C."/>
            <person name="Schumacher J."/>
            <person name="Segurens B."/>
            <person name="Sexton A."/>
            <person name="Silva E."/>
            <person name="Sirven C."/>
            <person name="Soanes D.M."/>
            <person name="Talbot N.J."/>
            <person name="Templeton M."/>
            <person name="Yandava C."/>
            <person name="Yarden O."/>
            <person name="Zeng Q."/>
            <person name="Rollins J.A."/>
            <person name="Lebrun M.H."/>
            <person name="Dickman M."/>
        </authorList>
    </citation>
    <scope>NUCLEOTIDE SEQUENCE [LARGE SCALE GENOMIC DNA]</scope>
    <source>
        <strain evidence="2">ATCC 18683 / 1980 / Ss-1</strain>
    </source>
</reference>
<dbReference type="InParanoid" id="A7EGA9"/>
<sequence length="91" mass="10917">MYIKENSIICTQTLYILYSPQRTHLGRRPPLEISDLMIREEIEDTFRVVRQDDDQDDDDDQASYIKYRVYHHDFISNLGSLTRNFDSRDSQ</sequence>